<dbReference type="InterPro" id="IPR016169">
    <property type="entry name" value="FAD-bd_PCMH_sub2"/>
</dbReference>
<dbReference type="InterPro" id="IPR006094">
    <property type="entry name" value="Oxid_FAD_bind_N"/>
</dbReference>
<dbReference type="Pfam" id="PF01565">
    <property type="entry name" value="FAD_binding_4"/>
    <property type="match status" value="1"/>
</dbReference>
<dbReference type="EMBL" id="FJOG01000002">
    <property type="protein sequence ID" value="CZR52202.1"/>
    <property type="molecule type" value="Genomic_DNA"/>
</dbReference>
<evidence type="ECO:0000313" key="8">
    <source>
        <dbReference type="Proteomes" id="UP000184330"/>
    </source>
</evidence>
<dbReference type="STRING" id="576137.A0A1L7WHE9"/>
<gene>
    <name evidence="7" type="ORF">PAC_02079</name>
</gene>
<dbReference type="GO" id="GO:0071949">
    <property type="term" value="F:FAD binding"/>
    <property type="evidence" value="ECO:0007669"/>
    <property type="project" value="InterPro"/>
</dbReference>
<dbReference type="InterPro" id="IPR036318">
    <property type="entry name" value="FAD-bd_PCMH-like_sf"/>
</dbReference>
<dbReference type="GO" id="GO:0016491">
    <property type="term" value="F:oxidoreductase activity"/>
    <property type="evidence" value="ECO:0007669"/>
    <property type="project" value="UniProtKB-KW"/>
</dbReference>
<feature type="domain" description="FAD-binding PCMH-type" evidence="6">
    <location>
        <begin position="70"/>
        <end position="241"/>
    </location>
</feature>
<dbReference type="Pfam" id="PF08031">
    <property type="entry name" value="BBE"/>
    <property type="match status" value="1"/>
</dbReference>
<accession>A0A1L7WHE9</accession>
<dbReference type="Gene3D" id="3.30.465.10">
    <property type="match status" value="1"/>
</dbReference>
<comment type="similarity">
    <text evidence="2">Belongs to the oxygen-dependent FAD-linked oxidoreductase family.</text>
</comment>
<keyword evidence="8" id="KW-1185">Reference proteome</keyword>
<evidence type="ECO:0000256" key="4">
    <source>
        <dbReference type="ARBA" id="ARBA00022827"/>
    </source>
</evidence>
<organism evidence="7 8">
    <name type="scientific">Phialocephala subalpina</name>
    <dbReference type="NCBI Taxonomy" id="576137"/>
    <lineage>
        <taxon>Eukaryota</taxon>
        <taxon>Fungi</taxon>
        <taxon>Dikarya</taxon>
        <taxon>Ascomycota</taxon>
        <taxon>Pezizomycotina</taxon>
        <taxon>Leotiomycetes</taxon>
        <taxon>Helotiales</taxon>
        <taxon>Mollisiaceae</taxon>
        <taxon>Phialocephala</taxon>
        <taxon>Phialocephala fortinii species complex</taxon>
    </lineage>
</organism>
<dbReference type="PANTHER" id="PTHR42973">
    <property type="entry name" value="BINDING OXIDOREDUCTASE, PUTATIVE (AFU_ORTHOLOGUE AFUA_1G17690)-RELATED"/>
    <property type="match status" value="1"/>
</dbReference>
<dbReference type="InterPro" id="IPR050416">
    <property type="entry name" value="FAD-linked_Oxidoreductase"/>
</dbReference>
<sequence>MGNDPLLSQAVQAAIINSMAPFTDAAIVNSLATFTDADVEELKASLSEGARVARPEDPYYEKGIERWSTAAEKRASIVTFPKTPADVSKAVLFGVKHKLELAVCGGGHSTSGSSSTEHGLCVNLSGMRAVEVNVEAKTVTADGGALWKDVDVAAGKEKLAVVGGTVDHTGIGGLTLGGGYSYLTPAHGLTIDNLLAVEFVLADGTITNASHTENTDLFWAARGAGTSFGVATKFTYQAHDQPDNIWAAKIVFDIHGFEPVIEFAQRLLETKDPKSWLFVGSGHMPPKPVVPSILCICFYNGTYEEAMSVFGPLTRLKEHQIYSHFHQMPYSEVNSLINDACAHGHRRTMSGCAFIPSHETSRELAWKSFDSLKQFVKKHPDAAHSFVLLEFIPFDKVCEVAQTATAFANRGAYCNLLYIMCWDKPASDHPVRDFVREQVGAARIQFLKDRAKLRVEGNIDPVTESSVGEYFNHDTNSSDVDGSTAFGLNYSRLVELKKKYDPTNVFCKGPKLLPSVQNEGLNVVFNPSSELQP</sequence>
<dbReference type="PANTHER" id="PTHR42973:SF39">
    <property type="entry name" value="FAD-BINDING PCMH-TYPE DOMAIN-CONTAINING PROTEIN"/>
    <property type="match status" value="1"/>
</dbReference>
<dbReference type="PROSITE" id="PS51387">
    <property type="entry name" value="FAD_PCMH"/>
    <property type="match status" value="1"/>
</dbReference>
<proteinExistence type="inferred from homology"/>
<evidence type="ECO:0000259" key="6">
    <source>
        <dbReference type="PROSITE" id="PS51387"/>
    </source>
</evidence>
<dbReference type="InterPro" id="IPR016167">
    <property type="entry name" value="FAD-bd_PCMH_sub1"/>
</dbReference>
<dbReference type="InterPro" id="IPR016166">
    <property type="entry name" value="FAD-bd_PCMH"/>
</dbReference>
<dbReference type="Gene3D" id="3.30.43.10">
    <property type="entry name" value="Uridine Diphospho-n-acetylenolpyruvylglucosamine Reductase, domain 2"/>
    <property type="match status" value="1"/>
</dbReference>
<dbReference type="AlphaFoldDB" id="A0A1L7WHE9"/>
<evidence type="ECO:0000256" key="3">
    <source>
        <dbReference type="ARBA" id="ARBA00022630"/>
    </source>
</evidence>
<evidence type="ECO:0000313" key="7">
    <source>
        <dbReference type="EMBL" id="CZR52202.1"/>
    </source>
</evidence>
<evidence type="ECO:0000256" key="1">
    <source>
        <dbReference type="ARBA" id="ARBA00001974"/>
    </source>
</evidence>
<dbReference type="OrthoDB" id="415825at2759"/>
<keyword evidence="3" id="KW-0285">Flavoprotein</keyword>
<keyword evidence="5" id="KW-0560">Oxidoreductase</keyword>
<dbReference type="SUPFAM" id="SSF56176">
    <property type="entry name" value="FAD-binding/transporter-associated domain-like"/>
    <property type="match status" value="1"/>
</dbReference>
<dbReference type="InterPro" id="IPR012951">
    <property type="entry name" value="BBE"/>
</dbReference>
<protein>
    <submittedName>
        <fullName evidence="7">Related to 6-hydroxy-D-nicotine oxidase</fullName>
    </submittedName>
</protein>
<keyword evidence="4" id="KW-0274">FAD</keyword>
<dbReference type="Gene3D" id="3.40.462.20">
    <property type="match status" value="1"/>
</dbReference>
<name>A0A1L7WHE9_9HELO</name>
<evidence type="ECO:0000256" key="5">
    <source>
        <dbReference type="ARBA" id="ARBA00023002"/>
    </source>
</evidence>
<reference evidence="7 8" key="1">
    <citation type="submission" date="2016-03" db="EMBL/GenBank/DDBJ databases">
        <authorList>
            <person name="Ploux O."/>
        </authorList>
    </citation>
    <scope>NUCLEOTIDE SEQUENCE [LARGE SCALE GENOMIC DNA]</scope>
    <source>
        <strain evidence="7 8">UAMH 11012</strain>
    </source>
</reference>
<evidence type="ECO:0000256" key="2">
    <source>
        <dbReference type="ARBA" id="ARBA00005466"/>
    </source>
</evidence>
<comment type="cofactor">
    <cofactor evidence="1">
        <name>FAD</name>
        <dbReference type="ChEBI" id="CHEBI:57692"/>
    </cofactor>
</comment>
<dbReference type="Proteomes" id="UP000184330">
    <property type="component" value="Unassembled WGS sequence"/>
</dbReference>